<accession>A0AA38USB6</accession>
<sequence>MSIPQLQVPAPQCFFITHMVSSTRDKKGPYNASINLLIVRPLDYLAVWRHIGFYLGVVPTSLAEHFVHPVVADQFLLSATIHLFLDDEELEKKTFPPPLCDYSKRSQILSKIILADEHPPLGVPLSRGVPCPLLQTIRSFPAPSLA</sequence>
<dbReference type="EMBL" id="MU801974">
    <property type="protein sequence ID" value="KAJ3984967.1"/>
    <property type="molecule type" value="Genomic_DNA"/>
</dbReference>
<organism evidence="1 2">
    <name type="scientific">Lentinula detonsa</name>
    <dbReference type="NCBI Taxonomy" id="2804962"/>
    <lineage>
        <taxon>Eukaryota</taxon>
        <taxon>Fungi</taxon>
        <taxon>Dikarya</taxon>
        <taxon>Basidiomycota</taxon>
        <taxon>Agaricomycotina</taxon>
        <taxon>Agaricomycetes</taxon>
        <taxon>Agaricomycetidae</taxon>
        <taxon>Agaricales</taxon>
        <taxon>Marasmiineae</taxon>
        <taxon>Omphalotaceae</taxon>
        <taxon>Lentinula</taxon>
    </lineage>
</organism>
<comment type="caution">
    <text evidence="1">The sequence shown here is derived from an EMBL/GenBank/DDBJ whole genome shotgun (WGS) entry which is preliminary data.</text>
</comment>
<evidence type="ECO:0000313" key="2">
    <source>
        <dbReference type="Proteomes" id="UP001163850"/>
    </source>
</evidence>
<gene>
    <name evidence="1" type="ORF">F5890DRAFT_1513504</name>
</gene>
<reference evidence="1" key="1">
    <citation type="submission" date="2022-08" db="EMBL/GenBank/DDBJ databases">
        <authorList>
            <consortium name="DOE Joint Genome Institute"/>
            <person name="Min B."/>
            <person name="Riley R."/>
            <person name="Sierra-Patev S."/>
            <person name="Naranjo-Ortiz M."/>
            <person name="Looney B."/>
            <person name="Konkel Z."/>
            <person name="Slot J.C."/>
            <person name="Sakamoto Y."/>
            <person name="Steenwyk J.L."/>
            <person name="Rokas A."/>
            <person name="Carro J."/>
            <person name="Camarero S."/>
            <person name="Ferreira P."/>
            <person name="Molpeceres G."/>
            <person name="Ruiz-Duenas F.J."/>
            <person name="Serrano A."/>
            <person name="Henrissat B."/>
            <person name="Drula E."/>
            <person name="Hughes K.W."/>
            <person name="Mata J.L."/>
            <person name="Ishikawa N.K."/>
            <person name="Vargas-Isla R."/>
            <person name="Ushijima S."/>
            <person name="Smith C.A."/>
            <person name="Ahrendt S."/>
            <person name="Andreopoulos W."/>
            <person name="He G."/>
            <person name="Labutti K."/>
            <person name="Lipzen A."/>
            <person name="Ng V."/>
            <person name="Sandor L."/>
            <person name="Barry K."/>
            <person name="Martinez A.T."/>
            <person name="Xiao Y."/>
            <person name="Gibbons J.G."/>
            <person name="Terashima K."/>
            <person name="Hibbett D.S."/>
            <person name="Grigoriev I.V."/>
        </authorList>
    </citation>
    <scope>NUCLEOTIDE SEQUENCE</scope>
    <source>
        <strain evidence="1">TFB7829</strain>
    </source>
</reference>
<name>A0AA38USB6_9AGAR</name>
<dbReference type="AlphaFoldDB" id="A0AA38USB6"/>
<protein>
    <submittedName>
        <fullName evidence="1">Uncharacterized protein</fullName>
    </submittedName>
</protein>
<evidence type="ECO:0000313" key="1">
    <source>
        <dbReference type="EMBL" id="KAJ3984967.1"/>
    </source>
</evidence>
<proteinExistence type="predicted"/>
<dbReference type="Proteomes" id="UP001163850">
    <property type="component" value="Unassembled WGS sequence"/>
</dbReference>